<dbReference type="GO" id="GO:0005507">
    <property type="term" value="F:copper ion binding"/>
    <property type="evidence" value="ECO:0007669"/>
    <property type="project" value="TreeGrafter"/>
</dbReference>
<dbReference type="PANTHER" id="PTHR23419">
    <property type="entry name" value="DIVALENT CATION TOLERANCE CUTA-RELATED"/>
    <property type="match status" value="1"/>
</dbReference>
<dbReference type="InterPro" id="IPR011322">
    <property type="entry name" value="N-reg_PII-like_a/b"/>
</dbReference>
<organism evidence="2 3">
    <name type="scientific">Thermocrinis minervae</name>
    <dbReference type="NCBI Taxonomy" id="381751"/>
    <lineage>
        <taxon>Bacteria</taxon>
        <taxon>Pseudomonadati</taxon>
        <taxon>Aquificota</taxon>
        <taxon>Aquificia</taxon>
        <taxon>Aquificales</taxon>
        <taxon>Aquificaceae</taxon>
        <taxon>Thermocrinis</taxon>
    </lineage>
</organism>
<dbReference type="STRING" id="381751.SAMN05444391_0015"/>
<evidence type="ECO:0000313" key="3">
    <source>
        <dbReference type="Proteomes" id="UP000189810"/>
    </source>
</evidence>
<dbReference type="OrthoDB" id="37622at2"/>
<dbReference type="InterPro" id="IPR015867">
    <property type="entry name" value="N-reg_PII/ATP_PRibTrfase_C"/>
</dbReference>
<proteinExistence type="inferred from homology"/>
<dbReference type="AlphaFoldDB" id="A0A1M6PZL3"/>
<accession>A0A1M6PZL3</accession>
<reference evidence="2 3" key="1">
    <citation type="submission" date="2016-11" db="EMBL/GenBank/DDBJ databases">
        <authorList>
            <person name="Jaros S."/>
            <person name="Januszkiewicz K."/>
            <person name="Wedrychowicz H."/>
        </authorList>
    </citation>
    <scope>NUCLEOTIDE SEQUENCE [LARGE SCALE GENOMIC DNA]</scope>
    <source>
        <strain evidence="2 3">DSM 19557</strain>
    </source>
</reference>
<dbReference type="Proteomes" id="UP000189810">
    <property type="component" value="Chromosome I"/>
</dbReference>
<dbReference type="RefSeq" id="WP_079653232.1">
    <property type="nucleotide sequence ID" value="NZ_LT670846.1"/>
</dbReference>
<dbReference type="PANTHER" id="PTHR23419:SF8">
    <property type="entry name" value="FI09726P"/>
    <property type="match status" value="1"/>
</dbReference>
<dbReference type="EMBL" id="LT670846">
    <property type="protein sequence ID" value="SHK13342.1"/>
    <property type="molecule type" value="Genomic_DNA"/>
</dbReference>
<gene>
    <name evidence="2" type="ORF">SAMN05444391_0015</name>
</gene>
<keyword evidence="3" id="KW-1185">Reference proteome</keyword>
<dbReference type="GO" id="GO:0010038">
    <property type="term" value="P:response to metal ion"/>
    <property type="evidence" value="ECO:0007669"/>
    <property type="project" value="InterPro"/>
</dbReference>
<dbReference type="Pfam" id="PF03091">
    <property type="entry name" value="CutA1"/>
    <property type="match status" value="1"/>
</dbReference>
<dbReference type="SUPFAM" id="SSF54913">
    <property type="entry name" value="GlnB-like"/>
    <property type="match status" value="1"/>
</dbReference>
<sequence>MKGYLVVLITVPQDKALDVTRHIVDNRLGACVNIVPEVRSLYWWKGKVEDDRESLLVVKTSMQVFPKLVEEVKKVHPYTVPEIIALPIVAGNEDYLRWIDDSLGLSEGSS</sequence>
<protein>
    <submittedName>
        <fullName evidence="2">Divalent cation tolerance protein</fullName>
    </submittedName>
</protein>
<dbReference type="InterPro" id="IPR004323">
    <property type="entry name" value="Ion_tolerance_CutA"/>
</dbReference>
<name>A0A1M6PZL3_9AQUI</name>
<dbReference type="Gene3D" id="3.30.70.120">
    <property type="match status" value="1"/>
</dbReference>
<evidence type="ECO:0000313" key="2">
    <source>
        <dbReference type="EMBL" id="SHK13342.1"/>
    </source>
</evidence>
<comment type="similarity">
    <text evidence="1">Belongs to the CutA family.</text>
</comment>
<evidence type="ECO:0000256" key="1">
    <source>
        <dbReference type="ARBA" id="ARBA00010169"/>
    </source>
</evidence>